<dbReference type="RefSeq" id="WP_078712067.1">
    <property type="nucleotide sequence ID" value="NZ_FUWY01000004.1"/>
</dbReference>
<dbReference type="EMBL" id="FUWY01000004">
    <property type="protein sequence ID" value="SJZ79690.1"/>
    <property type="molecule type" value="Genomic_DNA"/>
</dbReference>
<accession>A0A1T4NK92</accession>
<name>A0A1T4NK92_9FIRM</name>
<keyword evidence="3" id="KW-1185">Reference proteome</keyword>
<protein>
    <submittedName>
        <fullName evidence="2">Uncharacterized protein</fullName>
    </submittedName>
</protein>
<dbReference type="Proteomes" id="UP000243297">
    <property type="component" value="Unassembled WGS sequence"/>
</dbReference>
<gene>
    <name evidence="2" type="ORF">SAMN02745191_1676</name>
</gene>
<proteinExistence type="predicted"/>
<evidence type="ECO:0000313" key="3">
    <source>
        <dbReference type="Proteomes" id="UP000243297"/>
    </source>
</evidence>
<evidence type="ECO:0000313" key="2">
    <source>
        <dbReference type="EMBL" id="SJZ79690.1"/>
    </source>
</evidence>
<evidence type="ECO:0000256" key="1">
    <source>
        <dbReference type="SAM" id="SignalP"/>
    </source>
</evidence>
<dbReference type="AlphaFoldDB" id="A0A1T4NK92"/>
<feature type="signal peptide" evidence="1">
    <location>
        <begin position="1"/>
        <end position="26"/>
    </location>
</feature>
<dbReference type="STRING" id="118967.SAMN02745191_1676"/>
<feature type="chain" id="PRO_5013227686" evidence="1">
    <location>
        <begin position="27"/>
        <end position="206"/>
    </location>
</feature>
<reference evidence="3" key="1">
    <citation type="submission" date="2017-02" db="EMBL/GenBank/DDBJ databases">
        <authorList>
            <person name="Varghese N."/>
            <person name="Submissions S."/>
        </authorList>
    </citation>
    <scope>NUCLEOTIDE SEQUENCE [LARGE SCALE GENOMIC DNA]</scope>
    <source>
        <strain evidence="3">ATCC 25662</strain>
    </source>
</reference>
<keyword evidence="1" id="KW-0732">Signal</keyword>
<sequence>MKKLINLLTCCLITISLLLPGFKIFAEEKNDFDNNTIVNDLRGFYDNEYKNYTIYNGSNNIITEQFYLDTKDEYLNNNYAEVFQYMRDNEVWFEIDRSYTKSNATRAAVVEKYVDQTFNHPDYWGGASSGTLFTVKITVSGSYLYYPSSSTFSDINVYQSVDTSSCTVQSKSLTRTNYSSYIKFTSKVTVKDNGGTSTRTFTDYAL</sequence>
<organism evidence="2 3">
    <name type="scientific">Anaerorhabdus furcosa</name>
    <dbReference type="NCBI Taxonomy" id="118967"/>
    <lineage>
        <taxon>Bacteria</taxon>
        <taxon>Bacillati</taxon>
        <taxon>Bacillota</taxon>
        <taxon>Erysipelotrichia</taxon>
        <taxon>Erysipelotrichales</taxon>
        <taxon>Erysipelotrichaceae</taxon>
        <taxon>Anaerorhabdus</taxon>
    </lineage>
</organism>